<reference evidence="1" key="1">
    <citation type="submission" date="2021-01" db="EMBL/GenBank/DDBJ databases">
        <authorList>
            <person name="Corre E."/>
            <person name="Pelletier E."/>
            <person name="Niang G."/>
            <person name="Scheremetjew M."/>
            <person name="Finn R."/>
            <person name="Kale V."/>
            <person name="Holt S."/>
            <person name="Cochrane G."/>
            <person name="Meng A."/>
            <person name="Brown T."/>
            <person name="Cohen L."/>
        </authorList>
    </citation>
    <scope>NUCLEOTIDE SEQUENCE</scope>
    <source>
        <strain evidence="1">CCMP1594</strain>
    </source>
</reference>
<dbReference type="EMBL" id="HBJA01050666">
    <property type="protein sequence ID" value="CAE0806815.1"/>
    <property type="molecule type" value="Transcribed_RNA"/>
</dbReference>
<protein>
    <submittedName>
        <fullName evidence="1">Uncharacterized protein</fullName>
    </submittedName>
</protein>
<sequence length="109" mass="12048">MHSASGIHCFIPNTKHSCMNTICIAKHRRGVWEVEQQPVLVEMLRSGCVGQATTNIDIDEILQYETALSAEHEKAACTCSLHSTKSLLADCQSGQILDGHSMHSIWLRS</sequence>
<evidence type="ECO:0000313" key="1">
    <source>
        <dbReference type="EMBL" id="CAE0806815.1"/>
    </source>
</evidence>
<accession>A0A7S4FQE5</accession>
<name>A0A7S4FQE5_9EUGL</name>
<dbReference type="AlphaFoldDB" id="A0A7S4FQE5"/>
<gene>
    <name evidence="1" type="ORF">EGYM00163_LOCUS17943</name>
</gene>
<proteinExistence type="predicted"/>
<organism evidence="1">
    <name type="scientific">Eutreptiella gymnastica</name>
    <dbReference type="NCBI Taxonomy" id="73025"/>
    <lineage>
        <taxon>Eukaryota</taxon>
        <taxon>Discoba</taxon>
        <taxon>Euglenozoa</taxon>
        <taxon>Euglenida</taxon>
        <taxon>Spirocuta</taxon>
        <taxon>Euglenophyceae</taxon>
        <taxon>Eutreptiales</taxon>
        <taxon>Eutreptiaceae</taxon>
        <taxon>Eutreptiella</taxon>
    </lineage>
</organism>